<feature type="transmembrane region" description="Helical" evidence="1">
    <location>
        <begin position="135"/>
        <end position="157"/>
    </location>
</feature>
<feature type="transmembrane region" description="Helical" evidence="1">
    <location>
        <begin position="112"/>
        <end position="129"/>
    </location>
</feature>
<feature type="transmembrane region" description="Helical" evidence="1">
    <location>
        <begin position="251"/>
        <end position="268"/>
    </location>
</feature>
<feature type="transmembrane region" description="Helical" evidence="1">
    <location>
        <begin position="29"/>
        <end position="45"/>
    </location>
</feature>
<protein>
    <submittedName>
        <fullName evidence="3">EamA family transporter</fullName>
    </submittedName>
</protein>
<dbReference type="GO" id="GO:0016020">
    <property type="term" value="C:membrane"/>
    <property type="evidence" value="ECO:0007669"/>
    <property type="project" value="InterPro"/>
</dbReference>
<feature type="transmembrane region" description="Helical" evidence="1">
    <location>
        <begin position="169"/>
        <end position="191"/>
    </location>
</feature>
<keyword evidence="1" id="KW-0812">Transmembrane</keyword>
<evidence type="ECO:0000259" key="2">
    <source>
        <dbReference type="Pfam" id="PF00892"/>
    </source>
</evidence>
<feature type="domain" description="EamA" evidence="2">
    <location>
        <begin position="2"/>
        <end position="128"/>
    </location>
</feature>
<dbReference type="InterPro" id="IPR000620">
    <property type="entry name" value="EamA_dom"/>
</dbReference>
<dbReference type="EMBL" id="MTEI01000002">
    <property type="protein sequence ID" value="OQW89533.1"/>
    <property type="molecule type" value="Genomic_DNA"/>
</dbReference>
<name>A0A1W9KY08_9BURK</name>
<proteinExistence type="predicted"/>
<dbReference type="Proteomes" id="UP000192505">
    <property type="component" value="Unassembled WGS sequence"/>
</dbReference>
<evidence type="ECO:0000313" key="3">
    <source>
        <dbReference type="EMBL" id="OQW89533.1"/>
    </source>
</evidence>
<dbReference type="SUPFAM" id="SSF103481">
    <property type="entry name" value="Multidrug resistance efflux transporter EmrE"/>
    <property type="match status" value="2"/>
</dbReference>
<organism evidence="3 4">
    <name type="scientific">Rhodoferax ferrireducens</name>
    <dbReference type="NCBI Taxonomy" id="192843"/>
    <lineage>
        <taxon>Bacteria</taxon>
        <taxon>Pseudomonadati</taxon>
        <taxon>Pseudomonadota</taxon>
        <taxon>Betaproteobacteria</taxon>
        <taxon>Burkholderiales</taxon>
        <taxon>Comamonadaceae</taxon>
        <taxon>Rhodoferax</taxon>
    </lineage>
</organism>
<dbReference type="AlphaFoldDB" id="A0A1W9KY08"/>
<reference evidence="3 4" key="1">
    <citation type="submission" date="2017-01" db="EMBL/GenBank/DDBJ databases">
        <title>Novel large sulfur bacteria in the metagenomes of groundwater-fed chemosynthetic microbial mats in the Lake Huron basin.</title>
        <authorList>
            <person name="Sharrar A.M."/>
            <person name="Flood B.E."/>
            <person name="Bailey J.V."/>
            <person name="Jones D.S."/>
            <person name="Biddanda B."/>
            <person name="Ruberg S.A."/>
            <person name="Marcus D.N."/>
            <person name="Dick G.J."/>
        </authorList>
    </citation>
    <scope>NUCLEOTIDE SEQUENCE [LARGE SCALE GENOMIC DNA]</scope>
    <source>
        <strain evidence="3">A7</strain>
    </source>
</reference>
<keyword evidence="1" id="KW-1133">Transmembrane helix</keyword>
<evidence type="ECO:0000313" key="4">
    <source>
        <dbReference type="Proteomes" id="UP000192505"/>
    </source>
</evidence>
<keyword evidence="1" id="KW-0472">Membrane</keyword>
<dbReference type="InterPro" id="IPR037185">
    <property type="entry name" value="EmrE-like"/>
</dbReference>
<dbReference type="PANTHER" id="PTHR22911">
    <property type="entry name" value="ACYL-MALONYL CONDENSING ENZYME-RELATED"/>
    <property type="match status" value="1"/>
</dbReference>
<dbReference type="Pfam" id="PF00892">
    <property type="entry name" value="EamA"/>
    <property type="match status" value="2"/>
</dbReference>
<dbReference type="PANTHER" id="PTHR22911:SF103">
    <property type="entry name" value="BLR2811 PROTEIN"/>
    <property type="match status" value="1"/>
</dbReference>
<gene>
    <name evidence="3" type="ORF">BWK72_04090</name>
</gene>
<feature type="transmembrane region" description="Helical" evidence="1">
    <location>
        <begin position="57"/>
        <end position="78"/>
    </location>
</feature>
<comment type="caution">
    <text evidence="3">The sequence shown here is derived from an EMBL/GenBank/DDBJ whole genome shotgun (WGS) entry which is preliminary data.</text>
</comment>
<feature type="transmembrane region" description="Helical" evidence="1">
    <location>
        <begin position="84"/>
        <end position="105"/>
    </location>
</feature>
<sequence length="280" mass="30445">MMIAVGFFAFMDTILKTLSHHYPALQVAALRGWVALPLTLLWIQWRGNWHTLWHVRWGLHWLRGGLAICMLSLFTFGVRDLPLANAYTLFFLAPLLMTLLAAPVLGERVPHVHWWALAVGMVGILVALRPGVNGFASWAGLAVLGSAACYALSAVLGRLLSRTDSSESLMLWIMVMLALGSSVLAAPQWLPVRPQDYGLLAALAGTGFCVQLAITEAFRHGQASAVAPFEYTALAWGLGVDWLLWATLPDGYTLLGGAIVVASGLYVVRHERVQASALHP</sequence>
<evidence type="ECO:0000256" key="1">
    <source>
        <dbReference type="SAM" id="Phobius"/>
    </source>
</evidence>
<feature type="domain" description="EamA" evidence="2">
    <location>
        <begin position="138"/>
        <end position="265"/>
    </location>
</feature>
<accession>A0A1W9KY08</accession>